<gene>
    <name evidence="1" type="ORF">IU470_08185</name>
</gene>
<dbReference type="Proteomes" id="UP000807309">
    <property type="component" value="Unassembled WGS sequence"/>
</dbReference>
<sequence length="83" mass="8946">MDSEQQRLLDLALTWQPFGGPPEDEILIAFGISAPVFRYRVRRILAAPKATGPGAADPILRCARTVLRSYLEAGDYGAASCGP</sequence>
<keyword evidence="2" id="KW-1185">Reference proteome</keyword>
<evidence type="ECO:0000313" key="1">
    <source>
        <dbReference type="EMBL" id="MBF6225085.1"/>
    </source>
</evidence>
<evidence type="ECO:0000313" key="2">
    <source>
        <dbReference type="Proteomes" id="UP000807309"/>
    </source>
</evidence>
<comment type="caution">
    <text evidence="1">The sequence shown here is derived from an EMBL/GenBank/DDBJ whole genome shotgun (WGS) entry which is preliminary data.</text>
</comment>
<evidence type="ECO:0008006" key="3">
    <source>
        <dbReference type="Google" id="ProtNLM"/>
    </source>
</evidence>
<dbReference type="RefSeq" id="WP_195032389.1">
    <property type="nucleotide sequence ID" value="NZ_JADLRE010000005.1"/>
</dbReference>
<accession>A0ABS0C3X0</accession>
<name>A0ABS0C3X0_9NOCA</name>
<protein>
    <recommendedName>
        <fullName evidence="3">DUF3263 domain-containing protein</fullName>
    </recommendedName>
</protein>
<proteinExistence type="predicted"/>
<organism evidence="1 2">
    <name type="scientific">Nocardia abscessus</name>
    <dbReference type="NCBI Taxonomy" id="120957"/>
    <lineage>
        <taxon>Bacteria</taxon>
        <taxon>Bacillati</taxon>
        <taxon>Actinomycetota</taxon>
        <taxon>Actinomycetes</taxon>
        <taxon>Mycobacteriales</taxon>
        <taxon>Nocardiaceae</taxon>
        <taxon>Nocardia</taxon>
    </lineage>
</organism>
<dbReference type="EMBL" id="JADLRE010000005">
    <property type="protein sequence ID" value="MBF6225085.1"/>
    <property type="molecule type" value="Genomic_DNA"/>
</dbReference>
<reference evidence="1 2" key="1">
    <citation type="submission" date="2020-10" db="EMBL/GenBank/DDBJ databases">
        <title>Identification of Nocardia species via Next-generation sequencing and recognition of intraspecies genetic diversity.</title>
        <authorList>
            <person name="Li P."/>
            <person name="Li P."/>
            <person name="Lu B."/>
        </authorList>
    </citation>
    <scope>NUCLEOTIDE SEQUENCE [LARGE SCALE GENOMIC DNA]</scope>
    <source>
        <strain evidence="1 2">N-11</strain>
    </source>
</reference>